<feature type="domain" description="PARP-type" evidence="4">
    <location>
        <begin position="133"/>
        <end position="182"/>
    </location>
</feature>
<dbReference type="AlphaFoldDB" id="A0A6C0J577"/>
<reference evidence="5" key="1">
    <citation type="journal article" date="2020" name="Nature">
        <title>Giant virus diversity and host interactions through global metagenomics.</title>
        <authorList>
            <person name="Schulz F."/>
            <person name="Roux S."/>
            <person name="Paez-Espino D."/>
            <person name="Jungbluth S."/>
            <person name="Walsh D.A."/>
            <person name="Denef V.J."/>
            <person name="McMahon K.D."/>
            <person name="Konstantinidis K.T."/>
            <person name="Eloe-Fadrosh E.A."/>
            <person name="Kyrpides N.C."/>
            <person name="Woyke T."/>
        </authorList>
    </citation>
    <scope>NUCLEOTIDE SEQUENCE</scope>
    <source>
        <strain evidence="5">GVMAG-M-3300025860-20</strain>
    </source>
</reference>
<protein>
    <recommendedName>
        <fullName evidence="4">PARP-type domain-containing protein</fullName>
    </recommendedName>
</protein>
<dbReference type="Gene3D" id="3.30.1740.10">
    <property type="entry name" value="Zinc finger, PARP-type"/>
    <property type="match status" value="2"/>
</dbReference>
<dbReference type="InterPro" id="IPR001510">
    <property type="entry name" value="Znf_PARP"/>
</dbReference>
<dbReference type="GO" id="GO:0008270">
    <property type="term" value="F:zinc ion binding"/>
    <property type="evidence" value="ECO:0007669"/>
    <property type="project" value="UniProtKB-KW"/>
</dbReference>
<dbReference type="EMBL" id="MN740330">
    <property type="protein sequence ID" value="QHU00855.1"/>
    <property type="molecule type" value="Genomic_DNA"/>
</dbReference>
<organism evidence="5">
    <name type="scientific">viral metagenome</name>
    <dbReference type="NCBI Taxonomy" id="1070528"/>
    <lineage>
        <taxon>unclassified sequences</taxon>
        <taxon>metagenomes</taxon>
        <taxon>organismal metagenomes</taxon>
    </lineage>
</organism>
<accession>A0A6C0J577</accession>
<evidence type="ECO:0000256" key="2">
    <source>
        <dbReference type="ARBA" id="ARBA00022771"/>
    </source>
</evidence>
<evidence type="ECO:0000256" key="1">
    <source>
        <dbReference type="ARBA" id="ARBA00022723"/>
    </source>
</evidence>
<dbReference type="InterPro" id="IPR036957">
    <property type="entry name" value="Znf_PARP_sf"/>
</dbReference>
<keyword evidence="2" id="KW-0863">Zinc-finger</keyword>
<dbReference type="PROSITE" id="PS50064">
    <property type="entry name" value="ZF_PARP_2"/>
    <property type="match status" value="1"/>
</dbReference>
<evidence type="ECO:0000313" key="5">
    <source>
        <dbReference type="EMBL" id="QHU00855.1"/>
    </source>
</evidence>
<keyword evidence="1" id="KW-0479">Metal-binding</keyword>
<sequence length="192" mass="22799">MCGLFSLCNKCGNPLHKIDYCSSRITKWMTEINQMKSKTKDNKSIIIDLIRNNDNVSNNCVDNSYKYYEKAPTGRSKSRVCFNFIEKGTYRVGKDSIYKGCPSKKWFHEKCKAVNNNVCHHHVPKYEDSYEEYKPEIALTGRSKCRLCYDRLEKRTYRMGKYYGYKGIKFDIIWFHRGCYYDAYPEKCSNYM</sequence>
<keyword evidence="3" id="KW-0862">Zinc</keyword>
<dbReference type="GO" id="GO:0003677">
    <property type="term" value="F:DNA binding"/>
    <property type="evidence" value="ECO:0007669"/>
    <property type="project" value="InterPro"/>
</dbReference>
<proteinExistence type="predicted"/>
<evidence type="ECO:0000259" key="4">
    <source>
        <dbReference type="PROSITE" id="PS50064"/>
    </source>
</evidence>
<dbReference type="SUPFAM" id="SSF57716">
    <property type="entry name" value="Glucocorticoid receptor-like (DNA-binding domain)"/>
    <property type="match status" value="2"/>
</dbReference>
<evidence type="ECO:0000256" key="3">
    <source>
        <dbReference type="ARBA" id="ARBA00022833"/>
    </source>
</evidence>
<name>A0A6C0J577_9ZZZZ</name>